<organism evidence="3 4">
    <name type="scientific">Sporosarcina saromensis</name>
    <dbReference type="NCBI Taxonomy" id="359365"/>
    <lineage>
        <taxon>Bacteria</taxon>
        <taxon>Bacillati</taxon>
        <taxon>Bacillota</taxon>
        <taxon>Bacilli</taxon>
        <taxon>Bacillales</taxon>
        <taxon>Caryophanaceae</taxon>
        <taxon>Sporosarcina</taxon>
    </lineage>
</organism>
<dbReference type="InterPro" id="IPR002121">
    <property type="entry name" value="HRDC_dom"/>
</dbReference>
<dbReference type="RefSeq" id="WP_317946554.1">
    <property type="nucleotide sequence ID" value="NZ_JAUBDI010000027.1"/>
</dbReference>
<feature type="domain" description="HRDC" evidence="2">
    <location>
        <begin position="276"/>
        <end position="354"/>
    </location>
</feature>
<proteinExistence type="predicted"/>
<dbReference type="PROSITE" id="PS50967">
    <property type="entry name" value="HRDC"/>
    <property type="match status" value="1"/>
</dbReference>
<dbReference type="InterPro" id="IPR011528">
    <property type="entry name" value="NERD"/>
</dbReference>
<name>A0ABU4GDK5_9BACL</name>
<keyword evidence="4" id="KW-1185">Reference proteome</keyword>
<reference evidence="3 4" key="1">
    <citation type="submission" date="2023-06" db="EMBL/GenBank/DDBJ databases">
        <title>Sporosarcina sp. nov., isolated from Korean traditional fermented seafood 'Jeotgal'.</title>
        <authorList>
            <person name="Yang A.I."/>
            <person name="Shin N.-R."/>
        </authorList>
    </citation>
    <scope>NUCLEOTIDE SEQUENCE [LARGE SCALE GENOMIC DNA]</scope>
    <source>
        <strain evidence="3 4">KCTC13119</strain>
    </source>
</reference>
<evidence type="ECO:0000313" key="4">
    <source>
        <dbReference type="Proteomes" id="UP001282284"/>
    </source>
</evidence>
<dbReference type="InterPro" id="IPR010997">
    <property type="entry name" value="HRDC-like_sf"/>
</dbReference>
<evidence type="ECO:0000259" key="1">
    <source>
        <dbReference type="PROSITE" id="PS50965"/>
    </source>
</evidence>
<comment type="caution">
    <text evidence="3">The sequence shown here is derived from an EMBL/GenBank/DDBJ whole genome shotgun (WGS) entry which is preliminary data.</text>
</comment>
<evidence type="ECO:0000313" key="3">
    <source>
        <dbReference type="EMBL" id="MDW0115049.1"/>
    </source>
</evidence>
<dbReference type="PROSITE" id="PS50965">
    <property type="entry name" value="NERD"/>
    <property type="match status" value="1"/>
</dbReference>
<dbReference type="InterPro" id="IPR044876">
    <property type="entry name" value="HRDC_dom_sf"/>
</dbReference>
<dbReference type="Gene3D" id="1.10.150.80">
    <property type="entry name" value="HRDC domain"/>
    <property type="match status" value="1"/>
</dbReference>
<dbReference type="Pfam" id="PF00570">
    <property type="entry name" value="HRDC"/>
    <property type="match status" value="1"/>
</dbReference>
<accession>A0ABU4GDK5</accession>
<dbReference type="SUPFAM" id="SSF47819">
    <property type="entry name" value="HRDC-like"/>
    <property type="match status" value="1"/>
</dbReference>
<dbReference type="Pfam" id="PF08378">
    <property type="entry name" value="NERD"/>
    <property type="match status" value="1"/>
</dbReference>
<dbReference type="EMBL" id="JAUBDI010000027">
    <property type="protein sequence ID" value="MDW0115049.1"/>
    <property type="molecule type" value="Genomic_DNA"/>
</dbReference>
<sequence>MAFIKKPFLSRVVDALKDKEELKSPIVIKEVDSMDSEIAHLQQALAEGQLNDTEAKKLAKQMKFLEIGKSGEQSLLFELKNSFLPIMILHDVQIEHKGLTAQFDFIVITRQFFLVIEVKKYYGNITVNEKGEFIRTVNRGGRTIFQEGMYSPIRQVERQVDVLRAMLMDHGVIERTPIRYAVAFANEKTVLNLKKAQPEVKNQVFRSDGIVSFLKAELAKKSPVYFRDNRMREFAEYIKDQHVGNRAIEKQEETEVRYFTEEADQEIQPAVLIEKAITRDELEVALKAFRKQLSEKTGQKAFYIFTNKTLDELLEKRPQSVAELHQIYGLGDKKIHEFGEELVRVVSGEIVSIS</sequence>
<evidence type="ECO:0000259" key="2">
    <source>
        <dbReference type="PROSITE" id="PS50967"/>
    </source>
</evidence>
<gene>
    <name evidence="3" type="ORF">QT711_17955</name>
</gene>
<protein>
    <submittedName>
        <fullName evidence="3">NERD domain-containing protein</fullName>
    </submittedName>
</protein>
<feature type="domain" description="NERD" evidence="1">
    <location>
        <begin position="67"/>
        <end position="186"/>
    </location>
</feature>
<dbReference type="Proteomes" id="UP001282284">
    <property type="component" value="Unassembled WGS sequence"/>
</dbReference>